<dbReference type="AlphaFoldDB" id="A0A8E5HRE7"/>
<dbReference type="EMBL" id="CP072756">
    <property type="protein sequence ID" value="QUC20275.1"/>
    <property type="molecule type" value="Genomic_DNA"/>
</dbReference>
<sequence length="122" mass="13197">MGMHCHGARGGAFVLSPCGAASYTGPELISTWRPLGTNQAYDCRHVVGSFEAALVQDQYHTPNRSQHEANDHGALGYAIIRLSSLVSPYTTLGFARNASKCVKRHHMFSLSHGVHADVFSVT</sequence>
<proteinExistence type="predicted"/>
<gene>
    <name evidence="1" type="ORF">UV8b_04516</name>
</gene>
<evidence type="ECO:0000313" key="2">
    <source>
        <dbReference type="Proteomes" id="UP000027002"/>
    </source>
</evidence>
<dbReference type="RefSeq" id="XP_042997948.1">
    <property type="nucleotide sequence ID" value="XM_043142014.1"/>
</dbReference>
<dbReference type="Proteomes" id="UP000027002">
    <property type="component" value="Chromosome 4"/>
</dbReference>
<name>A0A8E5HRE7_USTVR</name>
<accession>A0A8E5HRE7</accession>
<protein>
    <submittedName>
        <fullName evidence="1">Uncharacterized protein</fullName>
    </submittedName>
</protein>
<organism evidence="1 2">
    <name type="scientific">Ustilaginoidea virens</name>
    <name type="common">Rice false smut fungus</name>
    <name type="synonym">Villosiclava virens</name>
    <dbReference type="NCBI Taxonomy" id="1159556"/>
    <lineage>
        <taxon>Eukaryota</taxon>
        <taxon>Fungi</taxon>
        <taxon>Dikarya</taxon>
        <taxon>Ascomycota</taxon>
        <taxon>Pezizomycotina</taxon>
        <taxon>Sordariomycetes</taxon>
        <taxon>Hypocreomycetidae</taxon>
        <taxon>Hypocreales</taxon>
        <taxon>Clavicipitaceae</taxon>
        <taxon>Ustilaginoidea</taxon>
    </lineage>
</organism>
<evidence type="ECO:0000313" key="1">
    <source>
        <dbReference type="EMBL" id="QUC20275.1"/>
    </source>
</evidence>
<dbReference type="GeneID" id="66065294"/>
<reference evidence="1" key="1">
    <citation type="submission" date="2020-03" db="EMBL/GenBank/DDBJ databases">
        <title>A mixture of massive structural variations and highly conserved coding sequences in Ustilaginoidea virens genome.</title>
        <authorList>
            <person name="Zhang K."/>
            <person name="Zhao Z."/>
            <person name="Zhang Z."/>
            <person name="Li Y."/>
            <person name="Hsiang T."/>
            <person name="Sun W."/>
        </authorList>
    </citation>
    <scope>NUCLEOTIDE SEQUENCE</scope>
    <source>
        <strain evidence="1">UV-8b</strain>
    </source>
</reference>
<dbReference type="KEGG" id="uvi:66065294"/>
<keyword evidence="2" id="KW-1185">Reference proteome</keyword>